<dbReference type="InterPro" id="IPR052165">
    <property type="entry name" value="Membrane_assoc_protease"/>
</dbReference>
<dbReference type="EMBL" id="MAJU01000009">
    <property type="protein sequence ID" value="OCH21275.1"/>
    <property type="molecule type" value="Genomic_DNA"/>
</dbReference>
<dbReference type="Gene3D" id="2.40.50.140">
    <property type="entry name" value="Nucleic acid-binding proteins"/>
    <property type="match status" value="1"/>
</dbReference>
<dbReference type="RefSeq" id="WP_012551643.1">
    <property type="nucleotide sequence ID" value="NZ_CAWMPN010000009.1"/>
</dbReference>
<dbReference type="SUPFAM" id="SSF141322">
    <property type="entry name" value="NfeD domain-like"/>
    <property type="match status" value="1"/>
</dbReference>
<evidence type="ECO:0000256" key="3">
    <source>
        <dbReference type="ARBA" id="ARBA00022989"/>
    </source>
</evidence>
<comment type="subcellular location">
    <subcellularLocation>
        <location evidence="1">Membrane</location>
        <topology evidence="1">Multi-pass membrane protein</topology>
    </subcellularLocation>
</comment>
<organism evidence="7 8">
    <name type="scientific">Aliivibrio logei</name>
    <name type="common">Vibrio logei</name>
    <dbReference type="NCBI Taxonomy" id="688"/>
    <lineage>
        <taxon>Bacteria</taxon>
        <taxon>Pseudomonadati</taxon>
        <taxon>Pseudomonadota</taxon>
        <taxon>Gammaproteobacteria</taxon>
        <taxon>Vibrionales</taxon>
        <taxon>Vibrionaceae</taxon>
        <taxon>Aliivibrio</taxon>
    </lineage>
</organism>
<evidence type="ECO:0000256" key="4">
    <source>
        <dbReference type="ARBA" id="ARBA00023136"/>
    </source>
</evidence>
<evidence type="ECO:0000313" key="8">
    <source>
        <dbReference type="Proteomes" id="UP000093523"/>
    </source>
</evidence>
<evidence type="ECO:0000259" key="6">
    <source>
        <dbReference type="Pfam" id="PF01957"/>
    </source>
</evidence>
<keyword evidence="3 5" id="KW-1133">Transmembrane helix</keyword>
<gene>
    <name evidence="7" type="ORF">A6E04_12080</name>
</gene>
<sequence length="150" mass="17264">MEFFEQMNHWHWLTLGLLLLAGELLGTAGYFLWIGLSAVTVGILYSFIPMSWQLQWVSFSVFSLFSTWLWWRYQHKKDIKSDSTRQLNQKDKQLLGQITRLDDDVLAGNCRIKLGDTTWSAKSFENISKGTMVCVVSVDGIILTIEPVKD</sequence>
<feature type="transmembrane region" description="Helical" evidence="5">
    <location>
        <begin position="12"/>
        <end position="33"/>
    </location>
</feature>
<proteinExistence type="predicted"/>
<evidence type="ECO:0000313" key="7">
    <source>
        <dbReference type="EMBL" id="OCH21275.1"/>
    </source>
</evidence>
<accession>A0A1B9NZ46</accession>
<evidence type="ECO:0000256" key="1">
    <source>
        <dbReference type="ARBA" id="ARBA00004141"/>
    </source>
</evidence>
<dbReference type="InterPro" id="IPR012340">
    <property type="entry name" value="NA-bd_OB-fold"/>
</dbReference>
<dbReference type="PANTHER" id="PTHR33507">
    <property type="entry name" value="INNER MEMBRANE PROTEIN YBBJ"/>
    <property type="match status" value="1"/>
</dbReference>
<name>A0A1B9NZ46_ALILO</name>
<dbReference type="Pfam" id="PF01957">
    <property type="entry name" value="NfeD"/>
    <property type="match status" value="1"/>
</dbReference>
<evidence type="ECO:0000256" key="2">
    <source>
        <dbReference type="ARBA" id="ARBA00022692"/>
    </source>
</evidence>
<protein>
    <recommendedName>
        <fullName evidence="6">NfeD-like C-terminal domain-containing protein</fullName>
    </recommendedName>
</protein>
<keyword evidence="2 5" id="KW-0812">Transmembrane</keyword>
<dbReference type="OrthoDB" id="6402862at2"/>
<reference evidence="7 8" key="1">
    <citation type="submission" date="2016-06" db="EMBL/GenBank/DDBJ databases">
        <authorList>
            <person name="Kjaerup R.B."/>
            <person name="Dalgaard T.S."/>
            <person name="Juul-Madsen H.R."/>
        </authorList>
    </citation>
    <scope>NUCLEOTIDE SEQUENCE [LARGE SCALE GENOMIC DNA]</scope>
    <source>
        <strain evidence="7 8">1S159</strain>
    </source>
</reference>
<dbReference type="Proteomes" id="UP000093523">
    <property type="component" value="Unassembled WGS sequence"/>
</dbReference>
<dbReference type="STRING" id="688.A6E04_12080"/>
<dbReference type="PANTHER" id="PTHR33507:SF3">
    <property type="entry name" value="INNER MEMBRANE PROTEIN YBBJ"/>
    <property type="match status" value="1"/>
</dbReference>
<dbReference type="AlphaFoldDB" id="A0A1B9NZ46"/>
<evidence type="ECO:0000256" key="5">
    <source>
        <dbReference type="SAM" id="Phobius"/>
    </source>
</evidence>
<dbReference type="InterPro" id="IPR002810">
    <property type="entry name" value="NfeD-like_C"/>
</dbReference>
<feature type="transmembrane region" description="Helical" evidence="5">
    <location>
        <begin position="53"/>
        <end position="71"/>
    </location>
</feature>
<feature type="domain" description="NfeD-like C-terminal" evidence="6">
    <location>
        <begin position="92"/>
        <end position="147"/>
    </location>
</feature>
<dbReference type="GO" id="GO:0005886">
    <property type="term" value="C:plasma membrane"/>
    <property type="evidence" value="ECO:0007669"/>
    <property type="project" value="TreeGrafter"/>
</dbReference>
<comment type="caution">
    <text evidence="7">The sequence shown here is derived from an EMBL/GenBank/DDBJ whole genome shotgun (WGS) entry which is preliminary data.</text>
</comment>
<keyword evidence="4 5" id="KW-0472">Membrane</keyword>